<dbReference type="InterPro" id="IPR013786">
    <property type="entry name" value="AcylCoA_DH/ox_N"/>
</dbReference>
<dbReference type="Gene3D" id="1.20.140.10">
    <property type="entry name" value="Butyryl-CoA Dehydrogenase, subunit A, domain 3"/>
    <property type="match status" value="1"/>
</dbReference>
<evidence type="ECO:0000313" key="13">
    <source>
        <dbReference type="Proteomes" id="UP000248724"/>
    </source>
</evidence>
<feature type="domain" description="Acyl-CoA oxidase/dehydrogenase middle" evidence="9">
    <location>
        <begin position="133"/>
        <end position="233"/>
    </location>
</feature>
<dbReference type="GO" id="GO:0050660">
    <property type="term" value="F:flavin adenine dinucleotide binding"/>
    <property type="evidence" value="ECO:0007669"/>
    <property type="project" value="InterPro"/>
</dbReference>
<dbReference type="EMBL" id="JAEKNS010000146">
    <property type="protein sequence ID" value="MBJ7596118.1"/>
    <property type="molecule type" value="Genomic_DNA"/>
</dbReference>
<proteinExistence type="inferred from homology"/>
<feature type="domain" description="Acyl-CoA dehydrogenase/oxidase N-terminal" evidence="10">
    <location>
        <begin position="11"/>
        <end position="129"/>
    </location>
</feature>
<sequence>MDFAYSPRVVELREQLWDFMNTHVFPAEERYFAEFSAATVPHHIPAVMDELKAEARSRGLWNLFLPDERFGAGLTNLEYAPLAEITGHSLIAPEAINCSAPDTGNMEVLALFGSPEQQETWLKPLLAGEIRSCVAMTEPDVASSDPTNISTRIEHDGDELIITGRKWWTSGAAHPMARVSLLMGLSDPDAEPHRRHSFVLVPMDADGVRVVRQLQVFGYDDPGAHCEVMFDEVRVPAANLIGERGAAFAIAQARLGPGRIHHCMRVIGTAERALALMCERARTRTAFGKLLAEQGVVQQAIARSRVELEQVRLLCHKAAWLMDTQGTKGARAEIAAIKVAAPQVACDVVDRAIQVHGGAGMSNDLPLARMYAWTRALRILDGPDEVHLQSIARHELRKSAG</sequence>
<evidence type="ECO:0000256" key="3">
    <source>
        <dbReference type="ARBA" id="ARBA00011738"/>
    </source>
</evidence>
<evidence type="ECO:0000259" key="9">
    <source>
        <dbReference type="Pfam" id="PF02770"/>
    </source>
</evidence>
<evidence type="ECO:0000259" key="8">
    <source>
        <dbReference type="Pfam" id="PF00441"/>
    </source>
</evidence>
<dbReference type="Proteomes" id="UP000606991">
    <property type="component" value="Unassembled WGS sequence"/>
</dbReference>
<keyword evidence="5 7" id="KW-0274">FAD</keyword>
<dbReference type="Gene3D" id="2.40.110.10">
    <property type="entry name" value="Butyryl-CoA Dehydrogenase, subunit A, domain 2"/>
    <property type="match status" value="1"/>
</dbReference>
<evidence type="ECO:0000256" key="4">
    <source>
        <dbReference type="ARBA" id="ARBA00022630"/>
    </source>
</evidence>
<dbReference type="InterPro" id="IPR009075">
    <property type="entry name" value="AcylCo_DH/oxidase_C"/>
</dbReference>
<evidence type="ECO:0000313" key="11">
    <source>
        <dbReference type="EMBL" id="MBJ7596118.1"/>
    </source>
</evidence>
<dbReference type="GO" id="GO:0033539">
    <property type="term" value="P:fatty acid beta-oxidation using acyl-CoA dehydrogenase"/>
    <property type="evidence" value="ECO:0007669"/>
    <property type="project" value="TreeGrafter"/>
</dbReference>
<dbReference type="InterPro" id="IPR009100">
    <property type="entry name" value="AcylCoA_DH/oxidase_NM_dom_sf"/>
</dbReference>
<dbReference type="Pfam" id="PF00441">
    <property type="entry name" value="Acyl-CoA_dh_1"/>
    <property type="match status" value="1"/>
</dbReference>
<dbReference type="SUPFAM" id="SSF47203">
    <property type="entry name" value="Acyl-CoA dehydrogenase C-terminal domain-like"/>
    <property type="match status" value="1"/>
</dbReference>
<dbReference type="InterPro" id="IPR037069">
    <property type="entry name" value="AcylCoA_DH/ox_N_sf"/>
</dbReference>
<evidence type="ECO:0000256" key="7">
    <source>
        <dbReference type="RuleBase" id="RU362125"/>
    </source>
</evidence>
<evidence type="ECO:0000256" key="6">
    <source>
        <dbReference type="ARBA" id="ARBA00023002"/>
    </source>
</evidence>
<dbReference type="Gene3D" id="1.10.540.10">
    <property type="entry name" value="Acyl-CoA dehydrogenase/oxidase, N-terminal domain"/>
    <property type="match status" value="1"/>
</dbReference>
<evidence type="ECO:0000256" key="2">
    <source>
        <dbReference type="ARBA" id="ARBA00009347"/>
    </source>
</evidence>
<dbReference type="AlphaFoldDB" id="A0A2W5Z3G7"/>
<dbReference type="InterPro" id="IPR046373">
    <property type="entry name" value="Acyl-CoA_Oxase/DH_mid-dom_sf"/>
</dbReference>
<evidence type="ECO:0000259" key="10">
    <source>
        <dbReference type="Pfam" id="PF02771"/>
    </source>
</evidence>
<keyword evidence="4 7" id="KW-0285">Flavoprotein</keyword>
<comment type="similarity">
    <text evidence="2 7">Belongs to the acyl-CoA dehydrogenase family.</text>
</comment>
<comment type="cofactor">
    <cofactor evidence="1 7">
        <name>FAD</name>
        <dbReference type="ChEBI" id="CHEBI:57692"/>
    </cofactor>
</comment>
<dbReference type="SUPFAM" id="SSF56645">
    <property type="entry name" value="Acyl-CoA dehydrogenase NM domain-like"/>
    <property type="match status" value="1"/>
</dbReference>
<evidence type="ECO:0000256" key="5">
    <source>
        <dbReference type="ARBA" id="ARBA00022827"/>
    </source>
</evidence>
<reference evidence="12" key="2">
    <citation type="submission" date="2018-05" db="EMBL/GenBank/DDBJ databases">
        <authorList>
            <person name="Ferrari B."/>
        </authorList>
    </citation>
    <scope>NUCLEOTIDE SEQUENCE</scope>
    <source>
        <strain evidence="12">RRmetagenome_bin12</strain>
    </source>
</reference>
<dbReference type="RefSeq" id="WP_337313854.1">
    <property type="nucleotide sequence ID" value="NZ_JAEKNS010000146.1"/>
</dbReference>
<dbReference type="FunFam" id="2.40.110.10:FF:000002">
    <property type="entry name" value="Acyl-CoA dehydrogenase fadE12"/>
    <property type="match status" value="1"/>
</dbReference>
<dbReference type="InterPro" id="IPR036250">
    <property type="entry name" value="AcylCo_DH-like_C"/>
</dbReference>
<name>A0A2W5Z3G7_9BACT</name>
<dbReference type="EMBL" id="QHBU01000190">
    <property type="protein sequence ID" value="PZR79763.1"/>
    <property type="molecule type" value="Genomic_DNA"/>
</dbReference>
<dbReference type="Pfam" id="PF02770">
    <property type="entry name" value="Acyl-CoA_dh_M"/>
    <property type="match status" value="1"/>
</dbReference>
<accession>A0A2W5Z3G7</accession>
<protein>
    <submittedName>
        <fullName evidence="11 12">Acyl-CoA dehydrogenase</fullName>
    </submittedName>
</protein>
<reference evidence="11 14" key="3">
    <citation type="submission" date="2020-10" db="EMBL/GenBank/DDBJ databases">
        <title>Ca. Dormibacterota MAGs.</title>
        <authorList>
            <person name="Montgomery K."/>
        </authorList>
    </citation>
    <scope>NUCLEOTIDE SEQUENCE [LARGE SCALE GENOMIC DNA]</scope>
    <source>
        <strain evidence="11">SC8812_S17_18</strain>
    </source>
</reference>
<comment type="subunit">
    <text evidence="3">Homodimer.</text>
</comment>
<accession>A0A934N6P9</accession>
<organism evidence="12 13">
    <name type="scientific">Candidatus Aeolococcus gillhamiae</name>
    <dbReference type="NCBI Taxonomy" id="3127015"/>
    <lineage>
        <taxon>Bacteria</taxon>
        <taxon>Bacillati</taxon>
        <taxon>Candidatus Dormiibacterota</taxon>
        <taxon>Candidatus Dormibacteria</taxon>
        <taxon>Candidatus Aeolococcales</taxon>
        <taxon>Candidatus Aeolococcaceae</taxon>
        <taxon>Candidatus Aeolococcus</taxon>
    </lineage>
</organism>
<dbReference type="GO" id="GO:0003995">
    <property type="term" value="F:acyl-CoA dehydrogenase activity"/>
    <property type="evidence" value="ECO:0007669"/>
    <property type="project" value="TreeGrafter"/>
</dbReference>
<dbReference type="Proteomes" id="UP000248724">
    <property type="component" value="Unassembled WGS sequence"/>
</dbReference>
<keyword evidence="6 7" id="KW-0560">Oxidoreductase</keyword>
<dbReference type="Pfam" id="PF02771">
    <property type="entry name" value="Acyl-CoA_dh_N"/>
    <property type="match status" value="1"/>
</dbReference>
<dbReference type="InterPro" id="IPR006091">
    <property type="entry name" value="Acyl-CoA_Oxase/DH_mid-dom"/>
</dbReference>
<dbReference type="PANTHER" id="PTHR48083">
    <property type="entry name" value="MEDIUM-CHAIN SPECIFIC ACYL-COA DEHYDROGENASE, MITOCHONDRIAL-RELATED"/>
    <property type="match status" value="1"/>
</dbReference>
<dbReference type="FunFam" id="1.20.140.10:FF:000018">
    <property type="entry name" value="Acyl-CoA dehydrogenase family member 10"/>
    <property type="match status" value="1"/>
</dbReference>
<dbReference type="InterPro" id="IPR050741">
    <property type="entry name" value="Acyl-CoA_dehydrogenase"/>
</dbReference>
<evidence type="ECO:0000256" key="1">
    <source>
        <dbReference type="ARBA" id="ARBA00001974"/>
    </source>
</evidence>
<dbReference type="PANTHER" id="PTHR48083:SF13">
    <property type="entry name" value="ACYL-COA DEHYDROGENASE FAMILY MEMBER 11"/>
    <property type="match status" value="1"/>
</dbReference>
<feature type="domain" description="Acyl-CoA dehydrogenase/oxidase C-terminal" evidence="8">
    <location>
        <begin position="248"/>
        <end position="394"/>
    </location>
</feature>
<evidence type="ECO:0000313" key="12">
    <source>
        <dbReference type="EMBL" id="PZR79763.1"/>
    </source>
</evidence>
<reference evidence="12 13" key="1">
    <citation type="journal article" date="2017" name="Nature">
        <title>Atmospheric trace gases support primary production in Antarctic desert surface soil.</title>
        <authorList>
            <person name="Ji M."/>
            <person name="Greening C."/>
            <person name="Vanwonterghem I."/>
            <person name="Carere C.R."/>
            <person name="Bay S.K."/>
            <person name="Steen J.A."/>
            <person name="Montgomery K."/>
            <person name="Lines T."/>
            <person name="Beardall J."/>
            <person name="van Dorst J."/>
            <person name="Snape I."/>
            <person name="Stott M.B."/>
            <person name="Hugenholtz P."/>
            <person name="Ferrari B.C."/>
        </authorList>
    </citation>
    <scope>NUCLEOTIDE SEQUENCE [LARGE SCALE GENOMIC DNA]</scope>
    <source>
        <strain evidence="12">RRmetagenome_bin12</strain>
    </source>
</reference>
<comment type="caution">
    <text evidence="12">The sequence shown here is derived from an EMBL/GenBank/DDBJ whole genome shotgun (WGS) entry which is preliminary data.</text>
</comment>
<evidence type="ECO:0000313" key="14">
    <source>
        <dbReference type="Proteomes" id="UP000606991"/>
    </source>
</evidence>
<gene>
    <name evidence="12" type="ORF">DLM65_09880</name>
    <name evidence="11" type="ORF">JF886_14910</name>
</gene>
<dbReference type="GO" id="GO:0005737">
    <property type="term" value="C:cytoplasm"/>
    <property type="evidence" value="ECO:0007669"/>
    <property type="project" value="TreeGrafter"/>
</dbReference>